<dbReference type="OrthoDB" id="3637961at2"/>
<dbReference type="EMBL" id="VJZA01000043">
    <property type="protein sequence ID" value="TVT19765.1"/>
    <property type="molecule type" value="Genomic_DNA"/>
</dbReference>
<accession>A0A558A699</accession>
<dbReference type="AlphaFoldDB" id="A0A558A699"/>
<organism evidence="1 2">
    <name type="scientific">Amycolatopsis acidiphila</name>
    <dbReference type="NCBI Taxonomy" id="715473"/>
    <lineage>
        <taxon>Bacteria</taxon>
        <taxon>Bacillati</taxon>
        <taxon>Actinomycetota</taxon>
        <taxon>Actinomycetes</taxon>
        <taxon>Pseudonocardiales</taxon>
        <taxon>Pseudonocardiaceae</taxon>
        <taxon>Amycolatopsis</taxon>
    </lineage>
</organism>
<reference evidence="1 2" key="1">
    <citation type="submission" date="2019-07" db="EMBL/GenBank/DDBJ databases">
        <title>New species of Amycolatopsis and Streptomyces.</title>
        <authorList>
            <person name="Duangmal K."/>
            <person name="Teo W.F.A."/>
            <person name="Lipun K."/>
        </authorList>
    </citation>
    <scope>NUCLEOTIDE SEQUENCE [LARGE SCALE GENOMIC DNA]</scope>
    <source>
        <strain evidence="1 2">JCM 30562</strain>
    </source>
</reference>
<dbReference type="RefSeq" id="WP_144641972.1">
    <property type="nucleotide sequence ID" value="NZ_BNAX01000002.1"/>
</dbReference>
<dbReference type="Proteomes" id="UP000318578">
    <property type="component" value="Unassembled WGS sequence"/>
</dbReference>
<gene>
    <name evidence="1" type="ORF">FNH06_23145</name>
</gene>
<proteinExistence type="predicted"/>
<evidence type="ECO:0000313" key="1">
    <source>
        <dbReference type="EMBL" id="TVT19765.1"/>
    </source>
</evidence>
<evidence type="ECO:0000313" key="2">
    <source>
        <dbReference type="Proteomes" id="UP000318578"/>
    </source>
</evidence>
<protein>
    <submittedName>
        <fullName evidence="1">Uncharacterized protein</fullName>
    </submittedName>
</protein>
<sequence>MRRVDTQYPVDPTEDAEEPRFTFGLIRDVAGLLADKGYPKVENSQDFVRLQQALYEFLYSTEFWHYF</sequence>
<comment type="caution">
    <text evidence="1">The sequence shown here is derived from an EMBL/GenBank/DDBJ whole genome shotgun (WGS) entry which is preliminary data.</text>
</comment>
<keyword evidence="2" id="KW-1185">Reference proteome</keyword>
<name>A0A558A699_9PSEU</name>